<dbReference type="EMBL" id="PKPP01013196">
    <property type="protein sequence ID" value="PWA41260.1"/>
    <property type="molecule type" value="Genomic_DNA"/>
</dbReference>
<sequence>MFQYVSRWYDMVRVNNWVEIINRLNKCLSSWKVRLLAFGGRQTLTKAVLDDEKGISWVKWSSVMAIFDTGGLDIGSIYAKILGLLAKWRWSFCNESRALWHSVIHSLHGADDIGHVIDNKGIHFRDSFFKKVGNGENTLFWKHGWFDSGPAFMVLFPRLFAPENNKDCVISDRWVKDGDDALILGKWSRRNVKNFLAFLKCFQYVSRWCDMARVNNWVEIINRLNKCLSSWKVRLLSFGGRQTLTKAVLDDEKGISWVKWSSGMAKFDTGGLDIGSIYAKILGLLAKWRWSAFVTNLELCGIV</sequence>
<organism evidence="1 2">
    <name type="scientific">Artemisia annua</name>
    <name type="common">Sweet wormwood</name>
    <dbReference type="NCBI Taxonomy" id="35608"/>
    <lineage>
        <taxon>Eukaryota</taxon>
        <taxon>Viridiplantae</taxon>
        <taxon>Streptophyta</taxon>
        <taxon>Embryophyta</taxon>
        <taxon>Tracheophyta</taxon>
        <taxon>Spermatophyta</taxon>
        <taxon>Magnoliopsida</taxon>
        <taxon>eudicotyledons</taxon>
        <taxon>Gunneridae</taxon>
        <taxon>Pentapetalae</taxon>
        <taxon>asterids</taxon>
        <taxon>campanulids</taxon>
        <taxon>Asterales</taxon>
        <taxon>Asteraceae</taxon>
        <taxon>Asteroideae</taxon>
        <taxon>Anthemideae</taxon>
        <taxon>Artemisiinae</taxon>
        <taxon>Artemisia</taxon>
    </lineage>
</organism>
<keyword evidence="2" id="KW-1185">Reference proteome</keyword>
<dbReference type="STRING" id="35608.A0A2U1KX03"/>
<dbReference type="PANTHER" id="PTHR33116:SF79">
    <property type="entry name" value="REVERSE TRANSCRIPTASE DOMAIN, ZINC FINGER, CCHC-TYPE-RELATED"/>
    <property type="match status" value="1"/>
</dbReference>
<dbReference type="Proteomes" id="UP000245207">
    <property type="component" value="Unassembled WGS sequence"/>
</dbReference>
<accession>A0A2U1KX03</accession>
<reference evidence="1 2" key="1">
    <citation type="journal article" date="2018" name="Mol. Plant">
        <title>The genome of Artemisia annua provides insight into the evolution of Asteraceae family and artemisinin biosynthesis.</title>
        <authorList>
            <person name="Shen Q."/>
            <person name="Zhang L."/>
            <person name="Liao Z."/>
            <person name="Wang S."/>
            <person name="Yan T."/>
            <person name="Shi P."/>
            <person name="Liu M."/>
            <person name="Fu X."/>
            <person name="Pan Q."/>
            <person name="Wang Y."/>
            <person name="Lv Z."/>
            <person name="Lu X."/>
            <person name="Zhang F."/>
            <person name="Jiang W."/>
            <person name="Ma Y."/>
            <person name="Chen M."/>
            <person name="Hao X."/>
            <person name="Li L."/>
            <person name="Tang Y."/>
            <person name="Lv G."/>
            <person name="Zhou Y."/>
            <person name="Sun X."/>
            <person name="Brodelius P.E."/>
            <person name="Rose J.K.C."/>
            <person name="Tang K."/>
        </authorList>
    </citation>
    <scope>NUCLEOTIDE SEQUENCE [LARGE SCALE GENOMIC DNA]</scope>
    <source>
        <strain evidence="2">cv. Huhao1</strain>
        <tissue evidence="1">Leaf</tissue>
    </source>
</reference>
<dbReference type="OrthoDB" id="691957at2759"/>
<protein>
    <submittedName>
        <fullName evidence="1">RNA-directed DNA polymerase, eukaryota, Reverse transcriptase zinc-binding domain protein</fullName>
    </submittedName>
</protein>
<gene>
    <name evidence="1" type="ORF">CTI12_AA555230</name>
</gene>
<keyword evidence="1" id="KW-0695">RNA-directed DNA polymerase</keyword>
<name>A0A2U1KX03_ARTAN</name>
<keyword evidence="1" id="KW-0808">Transferase</keyword>
<proteinExistence type="predicted"/>
<dbReference type="GO" id="GO:0003964">
    <property type="term" value="F:RNA-directed DNA polymerase activity"/>
    <property type="evidence" value="ECO:0007669"/>
    <property type="project" value="UniProtKB-KW"/>
</dbReference>
<evidence type="ECO:0000313" key="2">
    <source>
        <dbReference type="Proteomes" id="UP000245207"/>
    </source>
</evidence>
<dbReference type="PANTHER" id="PTHR33116">
    <property type="entry name" value="REVERSE TRANSCRIPTASE ZINC-BINDING DOMAIN-CONTAINING PROTEIN-RELATED-RELATED"/>
    <property type="match status" value="1"/>
</dbReference>
<evidence type="ECO:0000313" key="1">
    <source>
        <dbReference type="EMBL" id="PWA41260.1"/>
    </source>
</evidence>
<keyword evidence="1" id="KW-0548">Nucleotidyltransferase</keyword>
<comment type="caution">
    <text evidence="1">The sequence shown here is derived from an EMBL/GenBank/DDBJ whole genome shotgun (WGS) entry which is preliminary data.</text>
</comment>
<dbReference type="AlphaFoldDB" id="A0A2U1KX03"/>